<dbReference type="RefSeq" id="WP_188669771.1">
    <property type="nucleotide sequence ID" value="NZ_BMKA01000001.1"/>
</dbReference>
<evidence type="ECO:0000313" key="4">
    <source>
        <dbReference type="Proteomes" id="UP000628017"/>
    </source>
</evidence>
<name>A0A916QQS3_9RHOB</name>
<evidence type="ECO:0000256" key="2">
    <source>
        <dbReference type="SAM" id="Phobius"/>
    </source>
</evidence>
<comment type="caution">
    <text evidence="3">The sequence shown here is derived from an EMBL/GenBank/DDBJ whole genome shotgun (WGS) entry which is preliminary data.</text>
</comment>
<organism evidence="3 4">
    <name type="scientific">Neptunicoccus cionae</name>
    <dbReference type="NCBI Taxonomy" id="2035344"/>
    <lineage>
        <taxon>Bacteria</taxon>
        <taxon>Pseudomonadati</taxon>
        <taxon>Pseudomonadota</taxon>
        <taxon>Alphaproteobacteria</taxon>
        <taxon>Rhodobacterales</taxon>
        <taxon>Paracoccaceae</taxon>
        <taxon>Neptunicoccus</taxon>
    </lineage>
</organism>
<reference evidence="3" key="1">
    <citation type="journal article" date="2014" name="Int. J. Syst. Evol. Microbiol.">
        <title>Complete genome sequence of Corynebacterium casei LMG S-19264T (=DSM 44701T), isolated from a smear-ripened cheese.</title>
        <authorList>
            <consortium name="US DOE Joint Genome Institute (JGI-PGF)"/>
            <person name="Walter F."/>
            <person name="Albersmeier A."/>
            <person name="Kalinowski J."/>
            <person name="Ruckert C."/>
        </authorList>
    </citation>
    <scope>NUCLEOTIDE SEQUENCE</scope>
    <source>
        <strain evidence="3">CGMCC 1.15880</strain>
    </source>
</reference>
<evidence type="ECO:0008006" key="5">
    <source>
        <dbReference type="Google" id="ProtNLM"/>
    </source>
</evidence>
<proteinExistence type="predicted"/>
<keyword evidence="2" id="KW-0812">Transmembrane</keyword>
<keyword evidence="4" id="KW-1185">Reference proteome</keyword>
<sequence length="439" mass="49121">MPLSAIARHPDRVALSNELHARPFPVLRAPSRAASIAIERDAASSDTHRDHLLALLDRYGAPHPAPDAAHHSADLGMVYLKWERHSEFCTFTLFADGVSEVPFDGGLFDYFPDNWLADAPGRLLSSILVRLEHAVSQEAVVARVSEVGTEWFHSEAVAASFVLERDAAIVGDFRLDPFEHIRFAVFQVGETGANRMGRIVQRLIEIETYKTMAMLTLPIARDVFSRLSDLDRDLAQVVREMTDAHENAQDELDRLLDISGRVENFSADTAYRFTAAEAYSALVHERVKVLREERLAGYQLFSEFMMRRFEPAMRTCRSASRRLADISARAARASDLLATRVSVDADERNRQILNQMDTRAALQLRLQETVEGLSVVAISYYGVNLLAKLLAPMAEYLSISSKWFSAGLVLPVVFLVWLAVRRIRKQAEDRAKAAPAESG</sequence>
<protein>
    <recommendedName>
        <fullName evidence="5">DUF3422 domain-containing protein</fullName>
    </recommendedName>
</protein>
<dbReference type="Proteomes" id="UP000628017">
    <property type="component" value="Unassembled WGS sequence"/>
</dbReference>
<gene>
    <name evidence="3" type="ORF">GCM10011498_00460</name>
</gene>
<keyword evidence="1" id="KW-0175">Coiled coil</keyword>
<keyword evidence="2" id="KW-0472">Membrane</keyword>
<dbReference type="Pfam" id="PF11902">
    <property type="entry name" value="DUF3422"/>
    <property type="match status" value="1"/>
</dbReference>
<reference evidence="3" key="2">
    <citation type="submission" date="2020-09" db="EMBL/GenBank/DDBJ databases">
        <authorList>
            <person name="Sun Q."/>
            <person name="Zhou Y."/>
        </authorList>
    </citation>
    <scope>NUCLEOTIDE SEQUENCE</scope>
    <source>
        <strain evidence="3">CGMCC 1.15880</strain>
    </source>
</reference>
<keyword evidence="2" id="KW-1133">Transmembrane helix</keyword>
<accession>A0A916QQS3</accession>
<feature type="transmembrane region" description="Helical" evidence="2">
    <location>
        <begin position="403"/>
        <end position="420"/>
    </location>
</feature>
<dbReference type="InterPro" id="IPR021830">
    <property type="entry name" value="DUF3422"/>
</dbReference>
<dbReference type="EMBL" id="BMKA01000001">
    <property type="protein sequence ID" value="GGA05005.1"/>
    <property type="molecule type" value="Genomic_DNA"/>
</dbReference>
<evidence type="ECO:0000313" key="3">
    <source>
        <dbReference type="EMBL" id="GGA05005.1"/>
    </source>
</evidence>
<feature type="coiled-coil region" evidence="1">
    <location>
        <begin position="227"/>
        <end position="258"/>
    </location>
</feature>
<dbReference type="AlphaFoldDB" id="A0A916QQS3"/>
<evidence type="ECO:0000256" key="1">
    <source>
        <dbReference type="SAM" id="Coils"/>
    </source>
</evidence>